<dbReference type="InterPro" id="IPR001005">
    <property type="entry name" value="SANT/Myb"/>
</dbReference>
<gene>
    <name evidence="5" type="ORF">BVC80_7767g4</name>
</gene>
<evidence type="ECO:0000313" key="5">
    <source>
        <dbReference type="EMBL" id="OVA09455.1"/>
    </source>
</evidence>
<dbReference type="SUPFAM" id="SSF46689">
    <property type="entry name" value="Homeodomain-like"/>
    <property type="match status" value="1"/>
</dbReference>
<dbReference type="PANTHER" id="PTHR31314">
    <property type="entry name" value="MYB FAMILY TRANSCRIPTION FACTOR PHL7-LIKE"/>
    <property type="match status" value="1"/>
</dbReference>
<dbReference type="PANTHER" id="PTHR31314:SF84">
    <property type="entry name" value="HOMEODOMAIN-LIKE SUPERFAMILY PROTEIN-RELATED"/>
    <property type="match status" value="1"/>
</dbReference>
<name>A0A200QG96_MACCD</name>
<sequence>MALKPCLLKNEEIAGFQIATVPRQRPPSSPLDLRLEPPDPSDSVFGLQRLENIIPENSWMSRSVRPYVRSKVPRLRWTPDLHDVFLHAVHRLGGEEKATPKLVLETMDVRGLTISHVKSHLQMYRSMKQEQMIQGIFHFNLSTLMI</sequence>
<evidence type="ECO:0000259" key="4">
    <source>
        <dbReference type="PROSITE" id="PS51294"/>
    </source>
</evidence>
<evidence type="ECO:0000256" key="2">
    <source>
        <dbReference type="ARBA" id="ARBA00023163"/>
    </source>
</evidence>
<evidence type="ECO:0000313" key="6">
    <source>
        <dbReference type="Proteomes" id="UP000195402"/>
    </source>
</evidence>
<dbReference type="OrthoDB" id="551907at2759"/>
<dbReference type="AlphaFoldDB" id="A0A200QG96"/>
<dbReference type="InterPro" id="IPR009057">
    <property type="entry name" value="Homeodomain-like_sf"/>
</dbReference>
<keyword evidence="6" id="KW-1185">Reference proteome</keyword>
<comment type="caution">
    <text evidence="5">The sequence shown here is derived from an EMBL/GenBank/DDBJ whole genome shotgun (WGS) entry which is preliminary data.</text>
</comment>
<protein>
    <submittedName>
        <fullName evidence="5">SANT/Myb domain</fullName>
    </submittedName>
</protein>
<dbReference type="NCBIfam" id="TIGR01557">
    <property type="entry name" value="myb_SHAQKYF"/>
    <property type="match status" value="1"/>
</dbReference>
<dbReference type="Proteomes" id="UP000195402">
    <property type="component" value="Unassembled WGS sequence"/>
</dbReference>
<keyword evidence="1" id="KW-0805">Transcription regulation</keyword>
<dbReference type="GO" id="GO:0003677">
    <property type="term" value="F:DNA binding"/>
    <property type="evidence" value="ECO:0007669"/>
    <property type="project" value="InterPro"/>
</dbReference>
<dbReference type="Gene3D" id="1.10.10.60">
    <property type="entry name" value="Homeodomain-like"/>
    <property type="match status" value="1"/>
</dbReference>
<keyword evidence="3" id="KW-0539">Nucleus</keyword>
<reference evidence="5 6" key="1">
    <citation type="journal article" date="2017" name="Mol. Plant">
        <title>The Genome of Medicinal Plant Macleaya cordata Provides New Insights into Benzylisoquinoline Alkaloids Metabolism.</title>
        <authorList>
            <person name="Liu X."/>
            <person name="Liu Y."/>
            <person name="Huang P."/>
            <person name="Ma Y."/>
            <person name="Qing Z."/>
            <person name="Tang Q."/>
            <person name="Cao H."/>
            <person name="Cheng P."/>
            <person name="Zheng Y."/>
            <person name="Yuan Z."/>
            <person name="Zhou Y."/>
            <person name="Liu J."/>
            <person name="Tang Z."/>
            <person name="Zhuo Y."/>
            <person name="Zhang Y."/>
            <person name="Yu L."/>
            <person name="Huang J."/>
            <person name="Yang P."/>
            <person name="Peng Q."/>
            <person name="Zhang J."/>
            <person name="Jiang W."/>
            <person name="Zhang Z."/>
            <person name="Lin K."/>
            <person name="Ro D.K."/>
            <person name="Chen X."/>
            <person name="Xiong X."/>
            <person name="Shang Y."/>
            <person name="Huang S."/>
            <person name="Zeng J."/>
        </authorList>
    </citation>
    <scope>NUCLEOTIDE SEQUENCE [LARGE SCALE GENOMIC DNA]</scope>
    <source>
        <strain evidence="6">cv. BLH2017</strain>
        <tissue evidence="5">Root</tissue>
    </source>
</reference>
<organism evidence="5 6">
    <name type="scientific">Macleaya cordata</name>
    <name type="common">Five-seeded plume-poppy</name>
    <name type="synonym">Bocconia cordata</name>
    <dbReference type="NCBI Taxonomy" id="56857"/>
    <lineage>
        <taxon>Eukaryota</taxon>
        <taxon>Viridiplantae</taxon>
        <taxon>Streptophyta</taxon>
        <taxon>Embryophyta</taxon>
        <taxon>Tracheophyta</taxon>
        <taxon>Spermatophyta</taxon>
        <taxon>Magnoliopsida</taxon>
        <taxon>Ranunculales</taxon>
        <taxon>Papaveraceae</taxon>
        <taxon>Papaveroideae</taxon>
        <taxon>Macleaya</taxon>
    </lineage>
</organism>
<dbReference type="InParanoid" id="A0A200QG96"/>
<dbReference type="FunFam" id="1.10.10.60:FF:000002">
    <property type="entry name" value="Myb family transcription factor"/>
    <property type="match status" value="1"/>
</dbReference>
<dbReference type="EMBL" id="MVGT01002069">
    <property type="protein sequence ID" value="OVA09455.1"/>
    <property type="molecule type" value="Genomic_DNA"/>
</dbReference>
<dbReference type="GO" id="GO:0003700">
    <property type="term" value="F:DNA-binding transcription factor activity"/>
    <property type="evidence" value="ECO:0007669"/>
    <property type="project" value="InterPro"/>
</dbReference>
<keyword evidence="2" id="KW-0804">Transcription</keyword>
<dbReference type="STRING" id="56857.A0A200QG96"/>
<dbReference type="Pfam" id="PF00249">
    <property type="entry name" value="Myb_DNA-binding"/>
    <property type="match status" value="1"/>
</dbReference>
<evidence type="ECO:0000256" key="1">
    <source>
        <dbReference type="ARBA" id="ARBA00023015"/>
    </source>
</evidence>
<feature type="domain" description="HTH myb-type" evidence="4">
    <location>
        <begin position="69"/>
        <end position="129"/>
    </location>
</feature>
<proteinExistence type="predicted"/>
<dbReference type="InterPro" id="IPR006447">
    <property type="entry name" value="Myb_dom_plants"/>
</dbReference>
<dbReference type="InterPro" id="IPR046955">
    <property type="entry name" value="PHR1-like"/>
</dbReference>
<accession>A0A200QG96</accession>
<evidence type="ECO:0000256" key="3">
    <source>
        <dbReference type="ARBA" id="ARBA00023242"/>
    </source>
</evidence>
<dbReference type="InterPro" id="IPR017930">
    <property type="entry name" value="Myb_dom"/>
</dbReference>
<dbReference type="PROSITE" id="PS51294">
    <property type="entry name" value="HTH_MYB"/>
    <property type="match status" value="1"/>
</dbReference>